<gene>
    <name evidence="2" type="ORF">OE104_05815</name>
</gene>
<organism evidence="2 3">
    <name type="scientific">Fervidibacillus albus</name>
    <dbReference type="NCBI Taxonomy" id="2980026"/>
    <lineage>
        <taxon>Bacteria</taxon>
        <taxon>Bacillati</taxon>
        <taxon>Bacillota</taxon>
        <taxon>Bacilli</taxon>
        <taxon>Bacillales</taxon>
        <taxon>Bacillaceae</taxon>
        <taxon>Fervidibacillus</taxon>
    </lineage>
</organism>
<dbReference type="EMBL" id="CP106878">
    <property type="protein sequence ID" value="WAA10828.1"/>
    <property type="molecule type" value="Genomic_DNA"/>
</dbReference>
<dbReference type="RefSeq" id="WP_275418632.1">
    <property type="nucleotide sequence ID" value="NZ_CP106878.1"/>
</dbReference>
<accession>A0A9E8LW67</accession>
<dbReference type="KEGG" id="faf:OE104_05815"/>
<feature type="transmembrane region" description="Helical" evidence="1">
    <location>
        <begin position="395"/>
        <end position="413"/>
    </location>
</feature>
<proteinExistence type="predicted"/>
<evidence type="ECO:0000256" key="1">
    <source>
        <dbReference type="SAM" id="Phobius"/>
    </source>
</evidence>
<dbReference type="AlphaFoldDB" id="A0A9E8LW67"/>
<reference evidence="2" key="1">
    <citation type="submission" date="2022-09" db="EMBL/GenBank/DDBJ databases">
        <title>Complete Genomes of Fervidibacillus albus and Fervidibacillus halotolerans isolated from tidal flat sediments.</title>
        <authorList>
            <person name="Kwon K.K."/>
            <person name="Yang S.-H."/>
            <person name="Park M.J."/>
            <person name="Oh H.-M."/>
        </authorList>
    </citation>
    <scope>NUCLEOTIDE SEQUENCE</scope>
    <source>
        <strain evidence="2">MEBiC13591</strain>
    </source>
</reference>
<sequence>METITHIITCFSNSSNFDIKEDFKEVDVSIDLDKNFNIPKVEDFQAAINKIIDRDQIVIDFIFDESDPITYHRKKDVKNFLDDIESYRSIVVDNPKMKIKIYKNIDENSELSIYSFGSFIEQLLNLTLTGVLYKFREILNSRPQLRFKLIDVSNEIDFGTSTFIFTSNHKPSISLQPINRQEIIESRNKLVNYYNAIEYNFIPDDFFLIKKSNYENINNFFEKLANIFSLIYITDFSNIKNDNELYFRMNGYKLIEETISFKELKYDNDVLYKIYKWIYSGGNLSDKLGLAKNVITLQSKIENKNLVLSENVMNSIMSSYEIYLKENVSQYIEVKNKVSEFLIDLTQKISDLVNSFGNALKNNSFLFLSYFLSVIVFNTISTGKLTNIFTKDITYISYGLLVISIVYLFASVIQSRMEEKRFITQYNRTKKMYEDILDKEDINSIFKMEDHKEDLNFIHKRIFLYTTVWILEIIILFVIVYVLKL</sequence>
<keyword evidence="1" id="KW-0472">Membrane</keyword>
<name>A0A9E8LW67_9BACI</name>
<feature type="transmembrane region" description="Helical" evidence="1">
    <location>
        <begin position="365"/>
        <end position="383"/>
    </location>
</feature>
<protein>
    <submittedName>
        <fullName evidence="2">Uncharacterized protein</fullName>
    </submittedName>
</protein>
<keyword evidence="1" id="KW-0812">Transmembrane</keyword>
<evidence type="ECO:0000313" key="2">
    <source>
        <dbReference type="EMBL" id="WAA10828.1"/>
    </source>
</evidence>
<feature type="transmembrane region" description="Helical" evidence="1">
    <location>
        <begin position="462"/>
        <end position="483"/>
    </location>
</feature>
<evidence type="ECO:0000313" key="3">
    <source>
        <dbReference type="Proteomes" id="UP001164718"/>
    </source>
</evidence>
<keyword evidence="3" id="KW-1185">Reference proteome</keyword>
<dbReference type="Proteomes" id="UP001164718">
    <property type="component" value="Chromosome"/>
</dbReference>
<keyword evidence="1" id="KW-1133">Transmembrane helix</keyword>